<dbReference type="KEGG" id="tel:tlr1686"/>
<proteinExistence type="predicted"/>
<dbReference type="PANTHER" id="PTHR21098:SF12">
    <property type="entry name" value="RIBOFLAVIN SYNTHASE"/>
    <property type="match status" value="1"/>
</dbReference>
<evidence type="ECO:0000256" key="6">
    <source>
        <dbReference type="ARBA" id="ARBA00022619"/>
    </source>
</evidence>
<comment type="pathway">
    <text evidence="3">Cofactor biosynthesis; riboflavin biosynthesis; riboflavin from 2-hydroxy-3-oxobutyl phosphate and 5-amino-6-(D-ribitylamino)uracil: step 2/2.</text>
</comment>
<dbReference type="STRING" id="197221.gene:10748288"/>
<dbReference type="InterPro" id="IPR023366">
    <property type="entry name" value="ATP_synth_asu-like_sf"/>
</dbReference>
<dbReference type="GO" id="GO:0004746">
    <property type="term" value="F:riboflavin synthase activity"/>
    <property type="evidence" value="ECO:0007669"/>
    <property type="project" value="UniProtKB-UniRule"/>
</dbReference>
<feature type="repeat" description="Lumazine-binding" evidence="10">
    <location>
        <begin position="1"/>
        <end position="95"/>
    </location>
</feature>
<evidence type="ECO:0000256" key="3">
    <source>
        <dbReference type="ARBA" id="ARBA00004887"/>
    </source>
</evidence>
<evidence type="ECO:0000259" key="11">
    <source>
        <dbReference type="PROSITE" id="PS51177"/>
    </source>
</evidence>
<dbReference type="PATRIC" id="fig|197221.4.peg.1767"/>
<dbReference type="PIRSF" id="PIRSF000498">
    <property type="entry name" value="Riboflavin_syn_A"/>
    <property type="match status" value="1"/>
</dbReference>
<feature type="domain" description="Lumazine-binding" evidence="11">
    <location>
        <begin position="96"/>
        <end position="194"/>
    </location>
</feature>
<keyword evidence="7" id="KW-0808">Transferase</keyword>
<dbReference type="SUPFAM" id="SSF63380">
    <property type="entry name" value="Riboflavin synthase domain-like"/>
    <property type="match status" value="2"/>
</dbReference>
<dbReference type="FunFam" id="2.40.30.20:FF:000004">
    <property type="entry name" value="Riboflavin synthase, alpha subunit"/>
    <property type="match status" value="1"/>
</dbReference>
<evidence type="ECO:0000256" key="9">
    <source>
        <dbReference type="NCBIfam" id="TIGR00187"/>
    </source>
</evidence>
<evidence type="ECO:0000256" key="10">
    <source>
        <dbReference type="PROSITE-ProRule" id="PRU00524"/>
    </source>
</evidence>
<evidence type="ECO:0000313" key="12">
    <source>
        <dbReference type="EMBL" id="BAC09238.1"/>
    </source>
</evidence>
<organism evidence="12 13">
    <name type="scientific">Thermosynechococcus vestitus (strain NIES-2133 / IAM M-273 / BP-1)</name>
    <dbReference type="NCBI Taxonomy" id="197221"/>
    <lineage>
        <taxon>Bacteria</taxon>
        <taxon>Bacillati</taxon>
        <taxon>Cyanobacteriota</taxon>
        <taxon>Cyanophyceae</taxon>
        <taxon>Acaryochloridales</taxon>
        <taxon>Thermosynechococcaceae</taxon>
        <taxon>Thermosynechococcus</taxon>
    </lineage>
</organism>
<evidence type="ECO:0000256" key="1">
    <source>
        <dbReference type="ARBA" id="ARBA00000968"/>
    </source>
</evidence>
<dbReference type="PANTHER" id="PTHR21098">
    <property type="entry name" value="RIBOFLAVIN SYNTHASE ALPHA CHAIN"/>
    <property type="match status" value="1"/>
</dbReference>
<dbReference type="EC" id="2.5.1.9" evidence="4 9"/>
<evidence type="ECO:0000256" key="4">
    <source>
        <dbReference type="ARBA" id="ARBA00012827"/>
    </source>
</evidence>
<accession>Q8DIA4</accession>
<keyword evidence="8" id="KW-0677">Repeat</keyword>
<dbReference type="Pfam" id="PF00677">
    <property type="entry name" value="Lum_binding"/>
    <property type="match status" value="2"/>
</dbReference>
<dbReference type="InterPro" id="IPR017938">
    <property type="entry name" value="Riboflavin_synthase-like_b-brl"/>
</dbReference>
<evidence type="ECO:0000313" key="13">
    <source>
        <dbReference type="Proteomes" id="UP000000440"/>
    </source>
</evidence>
<feature type="repeat" description="Lumazine-binding" evidence="10">
    <location>
        <begin position="96"/>
        <end position="194"/>
    </location>
</feature>
<evidence type="ECO:0000256" key="2">
    <source>
        <dbReference type="ARBA" id="ARBA00002803"/>
    </source>
</evidence>
<protein>
    <recommendedName>
        <fullName evidence="5 9">Riboflavin synthase</fullName>
        <ecNumber evidence="4 9">2.5.1.9</ecNumber>
    </recommendedName>
</protein>
<dbReference type="NCBIfam" id="NF006767">
    <property type="entry name" value="PRK09289.1"/>
    <property type="match status" value="1"/>
</dbReference>
<dbReference type="EMBL" id="BA000039">
    <property type="protein sequence ID" value="BAC09238.1"/>
    <property type="molecule type" value="Genomic_DNA"/>
</dbReference>
<dbReference type="EnsemblBacteria" id="BAC09238">
    <property type="protein sequence ID" value="BAC09238"/>
    <property type="gene ID" value="BAC09238"/>
</dbReference>
<reference evidence="12 13" key="1">
    <citation type="journal article" date="2002" name="DNA Res.">
        <title>Complete genome structure of the thermophilic cyanobacterium Thermosynechococcus elongatus BP-1.</title>
        <authorList>
            <person name="Nakamura Y."/>
            <person name="Kaneko T."/>
            <person name="Sato S."/>
            <person name="Ikeuchi M."/>
            <person name="Katoh H."/>
            <person name="Sasamoto S."/>
            <person name="Watanabe A."/>
            <person name="Iriguchi M."/>
            <person name="Kawashima K."/>
            <person name="Kimura T."/>
            <person name="Kishida Y."/>
            <person name="Kiyokawa C."/>
            <person name="Kohara M."/>
            <person name="Matsumoto M."/>
            <person name="Matsuno A."/>
            <person name="Nakazaki N."/>
            <person name="Shimpo S."/>
            <person name="Sugimoto M."/>
            <person name="Takeuchi C."/>
            <person name="Yamada M."/>
            <person name="Tabata S."/>
        </authorList>
    </citation>
    <scope>NUCLEOTIDE SEQUENCE [LARGE SCALE GENOMIC DNA]</scope>
    <source>
        <strain evidence="13">IAM M-273 / NIES-2133 / BP-1</strain>
    </source>
</reference>
<sequence>MFTGIIQAIGVLQQCSESQLVITATDAPFLGDVAVGDSIAVDGVCLTVETFDARGFTVSVSPETLQRTTLAAKAAVGAMVNLEPALRLGDRVGGHFVTGHVDGVGTVLAIAPTGISWTFTFSAPEAVAAYIIPKGSIAINGISLTIADCNEKGDEFSIAVIPHTYAETTLQFLRVGDGVNLEADLLGKYTRKFLQPQNAAAAVDKEIDLGFLQAHGYA</sequence>
<keyword evidence="13" id="KW-1185">Reference proteome</keyword>
<evidence type="ECO:0000256" key="7">
    <source>
        <dbReference type="ARBA" id="ARBA00022679"/>
    </source>
</evidence>
<dbReference type="eggNOG" id="COG0307">
    <property type="taxonomic scope" value="Bacteria"/>
</dbReference>
<evidence type="ECO:0000256" key="8">
    <source>
        <dbReference type="ARBA" id="ARBA00022737"/>
    </source>
</evidence>
<dbReference type="GO" id="GO:0009231">
    <property type="term" value="P:riboflavin biosynthetic process"/>
    <property type="evidence" value="ECO:0007669"/>
    <property type="project" value="UniProtKB-KW"/>
</dbReference>
<gene>
    <name evidence="12" type="primary">ribC</name>
</gene>
<dbReference type="CDD" id="cd00402">
    <property type="entry name" value="Riboflavin_synthase_like"/>
    <property type="match status" value="1"/>
</dbReference>
<name>Q8DIA4_THEVB</name>
<feature type="domain" description="Lumazine-binding" evidence="11">
    <location>
        <begin position="1"/>
        <end position="95"/>
    </location>
</feature>
<dbReference type="AlphaFoldDB" id="Q8DIA4"/>
<dbReference type="InterPro" id="IPR026017">
    <property type="entry name" value="Lumazine-bd_dom"/>
</dbReference>
<keyword evidence="6" id="KW-0686">Riboflavin biosynthesis</keyword>
<evidence type="ECO:0000256" key="5">
    <source>
        <dbReference type="ARBA" id="ARBA00013950"/>
    </source>
</evidence>
<dbReference type="Proteomes" id="UP000000440">
    <property type="component" value="Chromosome"/>
</dbReference>
<dbReference type="InterPro" id="IPR001783">
    <property type="entry name" value="Lumazine-bd"/>
</dbReference>
<comment type="function">
    <text evidence="2">Catalyzes the dismutation of two molecules of 6,7-dimethyl-8-ribityllumazine, resulting in the formation of riboflavin and 5-amino-6-(D-ribitylamino)uracil.</text>
</comment>
<dbReference type="NCBIfam" id="TIGR00187">
    <property type="entry name" value="ribE"/>
    <property type="match status" value="1"/>
</dbReference>
<dbReference type="RefSeq" id="WP_011057523.1">
    <property type="nucleotide sequence ID" value="NC_004113.1"/>
</dbReference>
<dbReference type="PROSITE" id="PS51177">
    <property type="entry name" value="LUMAZINE_BIND"/>
    <property type="match status" value="2"/>
</dbReference>
<comment type="catalytic activity">
    <reaction evidence="1">
        <text>2 6,7-dimethyl-8-(1-D-ribityl)lumazine + H(+) = 5-amino-6-(D-ribitylamino)uracil + riboflavin</text>
        <dbReference type="Rhea" id="RHEA:20772"/>
        <dbReference type="ChEBI" id="CHEBI:15378"/>
        <dbReference type="ChEBI" id="CHEBI:15934"/>
        <dbReference type="ChEBI" id="CHEBI:57986"/>
        <dbReference type="ChEBI" id="CHEBI:58201"/>
        <dbReference type="EC" id="2.5.1.9"/>
    </reaction>
</comment>
<dbReference type="Gene3D" id="2.40.30.20">
    <property type="match status" value="2"/>
</dbReference>